<evidence type="ECO:0000313" key="4">
    <source>
        <dbReference type="Proteomes" id="UP000051802"/>
    </source>
</evidence>
<name>A0A0R0AK96_9GAMM</name>
<gene>
    <name evidence="3" type="ORF">ARC20_01100</name>
</gene>
<dbReference type="Gene3D" id="3.40.50.20">
    <property type="match status" value="1"/>
</dbReference>
<keyword evidence="1" id="KW-0067">ATP-binding</keyword>
<proteinExistence type="predicted"/>
<reference evidence="3 4" key="1">
    <citation type="submission" date="2015-10" db="EMBL/GenBank/DDBJ databases">
        <title>Genome sequencing and analysis of members of genus Stenotrophomonas.</title>
        <authorList>
            <person name="Patil P.P."/>
            <person name="Midha S."/>
            <person name="Patil P.B."/>
        </authorList>
    </citation>
    <scope>NUCLEOTIDE SEQUENCE [LARGE SCALE GENOMIC DNA]</scope>
    <source>
        <strain evidence="3 4">JCM 16536</strain>
    </source>
</reference>
<comment type="caution">
    <text evidence="3">The sequence shown here is derived from an EMBL/GenBank/DDBJ whole genome shotgun (WGS) entry which is preliminary data.</text>
</comment>
<dbReference type="OrthoDB" id="9803907at2"/>
<sequence length="430" mass="47403">MPVAARASGPVRVLVFPSGTEVGQEIGRALERSLHVQLHGASSRDDHGALAFARHARLPSLDAPDFDARFQALLAEWRIELVFATHDSVQDHLAPRIASWGAVLANGDPEACRIARSKRATLDTFAHTGWTPRRHDDPAAVTQWPVAVKPDAGQGGQGFARAEDAATLAQAMAAVAQPLVTEYLPGEEISVDCFSDRHRRLLYVGPRSRERVVGGIAMRSRPLPADATVSAIAEAINARLVLRGPWFLQLRRDAQGRWKLLEFSCRLSTGSTVARAAGVNLPLLAVQDFLERDVRILAEPRLHVLERRLEHHAVLDYAFDTCYFDLDDTVFCNGIANPAAMRLAYRLLELGKRLVLLTRHPGDIARTLAAARIAPGLFDDIVHLRQGEPKSSAIRAPALFIDNHFPERLEVSRHHGIPVFDVDALDLLYR</sequence>
<accession>A0A0R0AK96</accession>
<dbReference type="EMBL" id="LLXU01000087">
    <property type="protein sequence ID" value="KRG41639.1"/>
    <property type="molecule type" value="Genomic_DNA"/>
</dbReference>
<keyword evidence="1" id="KW-0547">Nucleotide-binding</keyword>
<dbReference type="PROSITE" id="PS50975">
    <property type="entry name" value="ATP_GRASP"/>
    <property type="match status" value="1"/>
</dbReference>
<organism evidence="3 4">
    <name type="scientific">Stenotrophomonas panacihumi</name>
    <dbReference type="NCBI Taxonomy" id="676599"/>
    <lineage>
        <taxon>Bacteria</taxon>
        <taxon>Pseudomonadati</taxon>
        <taxon>Pseudomonadota</taxon>
        <taxon>Gammaproteobacteria</taxon>
        <taxon>Lysobacterales</taxon>
        <taxon>Lysobacteraceae</taxon>
        <taxon>Stenotrophomonas</taxon>
    </lineage>
</organism>
<dbReference type="GO" id="GO:0005524">
    <property type="term" value="F:ATP binding"/>
    <property type="evidence" value="ECO:0007669"/>
    <property type="project" value="UniProtKB-UniRule"/>
</dbReference>
<dbReference type="InterPro" id="IPR011761">
    <property type="entry name" value="ATP-grasp"/>
</dbReference>
<evidence type="ECO:0000256" key="1">
    <source>
        <dbReference type="PROSITE-ProRule" id="PRU00409"/>
    </source>
</evidence>
<dbReference type="Gene3D" id="3.30.1490.20">
    <property type="entry name" value="ATP-grasp fold, A domain"/>
    <property type="match status" value="1"/>
</dbReference>
<dbReference type="Gene3D" id="3.30.470.20">
    <property type="entry name" value="ATP-grasp fold, B domain"/>
    <property type="match status" value="1"/>
</dbReference>
<feature type="domain" description="ATP-grasp" evidence="2">
    <location>
        <begin position="116"/>
        <end position="290"/>
    </location>
</feature>
<dbReference type="Proteomes" id="UP000051802">
    <property type="component" value="Unassembled WGS sequence"/>
</dbReference>
<dbReference type="GO" id="GO:0046872">
    <property type="term" value="F:metal ion binding"/>
    <property type="evidence" value="ECO:0007669"/>
    <property type="project" value="InterPro"/>
</dbReference>
<keyword evidence="4" id="KW-1185">Reference proteome</keyword>
<protein>
    <submittedName>
        <fullName evidence="3">Carbamoyl-phosphate synthase large subunit</fullName>
    </submittedName>
</protein>
<evidence type="ECO:0000259" key="2">
    <source>
        <dbReference type="PROSITE" id="PS50975"/>
    </source>
</evidence>
<dbReference type="InterPro" id="IPR013815">
    <property type="entry name" value="ATP_grasp_subdomain_1"/>
</dbReference>
<dbReference type="STRING" id="676599.ARC20_01100"/>
<dbReference type="GO" id="GO:0003824">
    <property type="term" value="F:catalytic activity"/>
    <property type="evidence" value="ECO:0007669"/>
    <property type="project" value="UniProtKB-ARBA"/>
</dbReference>
<dbReference type="SUPFAM" id="SSF56059">
    <property type="entry name" value="Glutathione synthetase ATP-binding domain-like"/>
    <property type="match status" value="1"/>
</dbReference>
<dbReference type="AlphaFoldDB" id="A0A0R0AK96"/>
<evidence type="ECO:0000313" key="3">
    <source>
        <dbReference type="EMBL" id="KRG41639.1"/>
    </source>
</evidence>
<dbReference type="Pfam" id="PF15632">
    <property type="entry name" value="ATPgrasp_Ter"/>
    <property type="match status" value="1"/>
</dbReference>